<feature type="region of interest" description="Disordered" evidence="1">
    <location>
        <begin position="185"/>
        <end position="208"/>
    </location>
</feature>
<dbReference type="AlphaFoldDB" id="A0A6A5VU31"/>
<feature type="region of interest" description="Disordered" evidence="1">
    <location>
        <begin position="125"/>
        <end position="151"/>
    </location>
</feature>
<proteinExistence type="predicted"/>
<keyword evidence="3" id="KW-1185">Reference proteome</keyword>
<evidence type="ECO:0000313" key="3">
    <source>
        <dbReference type="Proteomes" id="UP000799779"/>
    </source>
</evidence>
<protein>
    <submittedName>
        <fullName evidence="2">Uncharacterized protein</fullName>
    </submittedName>
</protein>
<reference evidence="2" key="1">
    <citation type="journal article" date="2020" name="Stud. Mycol.">
        <title>101 Dothideomycetes genomes: a test case for predicting lifestyles and emergence of pathogens.</title>
        <authorList>
            <person name="Haridas S."/>
            <person name="Albert R."/>
            <person name="Binder M."/>
            <person name="Bloem J."/>
            <person name="Labutti K."/>
            <person name="Salamov A."/>
            <person name="Andreopoulos B."/>
            <person name="Baker S."/>
            <person name="Barry K."/>
            <person name="Bills G."/>
            <person name="Bluhm B."/>
            <person name="Cannon C."/>
            <person name="Castanera R."/>
            <person name="Culley D."/>
            <person name="Daum C."/>
            <person name="Ezra D."/>
            <person name="Gonzalez J."/>
            <person name="Henrissat B."/>
            <person name="Kuo A."/>
            <person name="Liang C."/>
            <person name="Lipzen A."/>
            <person name="Lutzoni F."/>
            <person name="Magnuson J."/>
            <person name="Mondo S."/>
            <person name="Nolan M."/>
            <person name="Ohm R."/>
            <person name="Pangilinan J."/>
            <person name="Park H.-J."/>
            <person name="Ramirez L."/>
            <person name="Alfaro M."/>
            <person name="Sun H."/>
            <person name="Tritt A."/>
            <person name="Yoshinaga Y."/>
            <person name="Zwiers L.-H."/>
            <person name="Turgeon B."/>
            <person name="Goodwin S."/>
            <person name="Spatafora J."/>
            <person name="Crous P."/>
            <person name="Grigoriev I."/>
        </authorList>
    </citation>
    <scope>NUCLEOTIDE SEQUENCE</scope>
    <source>
        <strain evidence="2">CBS 123094</strain>
    </source>
</reference>
<sequence>MSWMDSWSRPAKSQATPAPYYLLPGGENTPYCKSCGRVISSRKSQSANETTTTPVAYCGSKCRRRKPGKMDRQIEEAFAALLAGNNIIRNAPSHKKEIGKKAKGDPRVLVPCDAVEELVFGPRHDAKKDRSRRKNKARRAASDDEEWKSAEMVDLDDSTTVSDGGSTVESRVDGDVLARMAVRSGTRVRPPQEVSEVNGSVGGEKGRAERIEETQEMAEKRKQGEKRAEERERVRCAARRGVVFGLCIEGGKGEKEERRKCEAVMQGRVIEPSFAKGDWGIRWRE</sequence>
<dbReference type="EMBL" id="ML977739">
    <property type="protein sequence ID" value="KAF1993023.1"/>
    <property type="molecule type" value="Genomic_DNA"/>
</dbReference>
<dbReference type="OrthoDB" id="537467at2759"/>
<organism evidence="2 3">
    <name type="scientific">Amniculicola lignicola CBS 123094</name>
    <dbReference type="NCBI Taxonomy" id="1392246"/>
    <lineage>
        <taxon>Eukaryota</taxon>
        <taxon>Fungi</taxon>
        <taxon>Dikarya</taxon>
        <taxon>Ascomycota</taxon>
        <taxon>Pezizomycotina</taxon>
        <taxon>Dothideomycetes</taxon>
        <taxon>Pleosporomycetidae</taxon>
        <taxon>Pleosporales</taxon>
        <taxon>Amniculicolaceae</taxon>
        <taxon>Amniculicola</taxon>
    </lineage>
</organism>
<accession>A0A6A5VU31</accession>
<gene>
    <name evidence="2" type="ORF">P154DRAFT_451340</name>
</gene>
<feature type="compositionally biased region" description="Basic residues" evidence="1">
    <location>
        <begin position="129"/>
        <end position="139"/>
    </location>
</feature>
<evidence type="ECO:0000313" key="2">
    <source>
        <dbReference type="EMBL" id="KAF1993023.1"/>
    </source>
</evidence>
<dbReference type="Proteomes" id="UP000799779">
    <property type="component" value="Unassembled WGS sequence"/>
</dbReference>
<evidence type="ECO:0000256" key="1">
    <source>
        <dbReference type="SAM" id="MobiDB-lite"/>
    </source>
</evidence>
<name>A0A6A5VU31_9PLEO</name>